<reference evidence="2" key="1">
    <citation type="submission" date="2023-01" db="EMBL/GenBank/DDBJ databases">
        <title>Key to firefly adult light organ development and bioluminescence: homeobox transcription factors regulate luciferase expression and transportation to peroxisome.</title>
        <authorList>
            <person name="Fu X."/>
        </authorList>
    </citation>
    <scope>NUCLEOTIDE SEQUENCE [LARGE SCALE GENOMIC DNA]</scope>
</reference>
<evidence type="ECO:0000313" key="2">
    <source>
        <dbReference type="Proteomes" id="UP001353858"/>
    </source>
</evidence>
<comment type="caution">
    <text evidence="1">The sequence shown here is derived from an EMBL/GenBank/DDBJ whole genome shotgun (WGS) entry which is preliminary data.</text>
</comment>
<sequence length="357" mass="41105">MTFNTEERHLLDEWLLTNNRSVILTSEENDNFQNVATKFRKTLSKMESNGPTAKLWVQYFRMVTLIKQFIKAERSGNWVLHLTTIQKMLPFFHASGHIFYAKCAQLYIQDMLTLKDRMDPLEYNKFTSEGYFTIRWTSKFWSGIWSDMTIEQTLMKTIKSSGGLTRGRGIIDTVFLLIIVGEDIDLLVFLTGLVKCETNVYFKKCGRAKTQDVFYSSTSLNVPSLSHLILVVHAFTGYDTTSCMYGHGKNKILSLVQKQPQLQKAATTFLNSNATPKQVAAVGEQLLVATYGGQVKEHLNDLRYKLFVRSTKSTFHLARLPPTQDAARLHSLRTYHQVMYITCLMFDLCFILTMYRK</sequence>
<dbReference type="AlphaFoldDB" id="A0AAN7PZS5"/>
<accession>A0AAN7PZS5</accession>
<gene>
    <name evidence="1" type="ORF">RN001_004306</name>
</gene>
<name>A0AAN7PZS5_9COLE</name>
<keyword evidence="2" id="KW-1185">Reference proteome</keyword>
<dbReference type="EMBL" id="JARPUR010000002">
    <property type="protein sequence ID" value="KAK4880987.1"/>
    <property type="molecule type" value="Genomic_DNA"/>
</dbReference>
<evidence type="ECO:0000313" key="1">
    <source>
        <dbReference type="EMBL" id="KAK4880987.1"/>
    </source>
</evidence>
<proteinExistence type="predicted"/>
<protein>
    <submittedName>
        <fullName evidence="1">Uncharacterized protein</fullName>
    </submittedName>
</protein>
<organism evidence="1 2">
    <name type="scientific">Aquatica leii</name>
    <dbReference type="NCBI Taxonomy" id="1421715"/>
    <lineage>
        <taxon>Eukaryota</taxon>
        <taxon>Metazoa</taxon>
        <taxon>Ecdysozoa</taxon>
        <taxon>Arthropoda</taxon>
        <taxon>Hexapoda</taxon>
        <taxon>Insecta</taxon>
        <taxon>Pterygota</taxon>
        <taxon>Neoptera</taxon>
        <taxon>Endopterygota</taxon>
        <taxon>Coleoptera</taxon>
        <taxon>Polyphaga</taxon>
        <taxon>Elateriformia</taxon>
        <taxon>Elateroidea</taxon>
        <taxon>Lampyridae</taxon>
        <taxon>Luciolinae</taxon>
        <taxon>Aquatica</taxon>
    </lineage>
</organism>
<dbReference type="PANTHER" id="PTHR47018">
    <property type="entry name" value="CXC DOMAIN-CONTAINING PROTEIN-RELATED"/>
    <property type="match status" value="1"/>
</dbReference>
<dbReference type="Proteomes" id="UP001353858">
    <property type="component" value="Unassembled WGS sequence"/>
</dbReference>
<dbReference type="PANTHER" id="PTHR47018:SF3">
    <property type="entry name" value="MYCBP-ASSOCIATED PROTEIN"/>
    <property type="match status" value="1"/>
</dbReference>